<protein>
    <submittedName>
        <fullName evidence="8">Flagellar hook protein FlgL</fullName>
    </submittedName>
</protein>
<organism evidence="8 9">
    <name type="scientific">Stenotrophomonas terrae</name>
    <dbReference type="NCBI Taxonomy" id="405446"/>
    <lineage>
        <taxon>Bacteria</taxon>
        <taxon>Pseudomonadati</taxon>
        <taxon>Pseudomonadota</taxon>
        <taxon>Gammaproteobacteria</taxon>
        <taxon>Lysobacterales</taxon>
        <taxon>Lysobacteraceae</taxon>
        <taxon>Stenotrophomonas</taxon>
    </lineage>
</organism>
<accession>A0A0R0CNI4</accession>
<comment type="caution">
    <text evidence="8">The sequence shown here is derived from an EMBL/GenBank/DDBJ whole genome shotgun (WGS) entry which is preliminary data.</text>
</comment>
<keyword evidence="8" id="KW-0966">Cell projection</keyword>
<dbReference type="InterPro" id="IPR001492">
    <property type="entry name" value="Flagellin"/>
</dbReference>
<keyword evidence="8" id="KW-0969">Cilium</keyword>
<dbReference type="InterPro" id="IPR001029">
    <property type="entry name" value="Flagellin_N"/>
</dbReference>
<sequence>MSNRISSNMMYDQSVSLMLSKQSKMNHLEQQLATGKKIVTAKDDPVASGTAVGLDRVLAELEQLGKNANTAQNRLGLQENTLSQANELLARVSELTVQANNAALSAEDRKTVSAELQSIKDQMLALANTTDGNGRYLFGGAADGAAPFTLANGTVTYNGDQIQRQVEVAPGTFVKDAQPGSEVFLRIRTGDGTVDAAAAAGNSGKAVLTDISRDGSGSWNGDSYTLRFTGTDTYDVVDASNTVVGTGTYKTGEDIVFQGLRVRIEGTPAAGDAFTAGQASTRDVFSTIDQLVQTLQMDTSTEAGRTAQQNALQASIRDVARASGSLIDARAAGGAQLKSIDDAASLREASSITLESSLSQLRDLNYAEAIGQYQLEGAALQAAQTIFTQMQSMSLFNMIR</sequence>
<dbReference type="EMBL" id="LDJJ01000026">
    <property type="protein sequence ID" value="KRG67922.1"/>
    <property type="molecule type" value="Genomic_DNA"/>
</dbReference>
<dbReference type="GO" id="GO:0005576">
    <property type="term" value="C:extracellular region"/>
    <property type="evidence" value="ECO:0007669"/>
    <property type="project" value="UniProtKB-SubCell"/>
</dbReference>
<evidence type="ECO:0000256" key="5">
    <source>
        <dbReference type="ARBA" id="ARBA00023143"/>
    </source>
</evidence>
<keyword evidence="6" id="KW-0175">Coiled coil</keyword>
<evidence type="ECO:0000256" key="1">
    <source>
        <dbReference type="ARBA" id="ARBA00004365"/>
    </source>
</evidence>
<proteinExistence type="inferred from homology"/>
<dbReference type="Proteomes" id="UP000051863">
    <property type="component" value="Unassembled WGS sequence"/>
</dbReference>
<feature type="coiled-coil region" evidence="6">
    <location>
        <begin position="54"/>
        <end position="81"/>
    </location>
</feature>
<keyword evidence="4" id="KW-0964">Secreted</keyword>
<dbReference type="GO" id="GO:0071973">
    <property type="term" value="P:bacterial-type flagellum-dependent cell motility"/>
    <property type="evidence" value="ECO:0007669"/>
    <property type="project" value="InterPro"/>
</dbReference>
<evidence type="ECO:0000313" key="9">
    <source>
        <dbReference type="Proteomes" id="UP000051863"/>
    </source>
</evidence>
<dbReference type="NCBIfam" id="TIGR02550">
    <property type="entry name" value="flagell_flgL"/>
    <property type="match status" value="1"/>
</dbReference>
<dbReference type="Pfam" id="PF00669">
    <property type="entry name" value="Flagellin_N"/>
    <property type="match status" value="1"/>
</dbReference>
<dbReference type="PANTHER" id="PTHR42792:SF1">
    <property type="entry name" value="FLAGELLAR HOOK-ASSOCIATED PROTEIN 3"/>
    <property type="match status" value="1"/>
</dbReference>
<evidence type="ECO:0000256" key="3">
    <source>
        <dbReference type="ARBA" id="ARBA00005709"/>
    </source>
</evidence>
<gene>
    <name evidence="8" type="ORF">ABB27_07915</name>
</gene>
<dbReference type="AlphaFoldDB" id="A0A0R0CNI4"/>
<dbReference type="OrthoDB" id="9768249at2"/>
<dbReference type="InterPro" id="IPR013384">
    <property type="entry name" value="Flagell_FlgL"/>
</dbReference>
<feature type="domain" description="Flagellin N-terminal" evidence="7">
    <location>
        <begin position="5"/>
        <end position="141"/>
    </location>
</feature>
<evidence type="ECO:0000256" key="6">
    <source>
        <dbReference type="SAM" id="Coils"/>
    </source>
</evidence>
<evidence type="ECO:0000259" key="7">
    <source>
        <dbReference type="Pfam" id="PF00669"/>
    </source>
</evidence>
<reference evidence="8 9" key="1">
    <citation type="submission" date="2015-05" db="EMBL/GenBank/DDBJ databases">
        <title>Genome sequencing and analysis of members of genus Stenotrophomonas.</title>
        <authorList>
            <person name="Patil P.P."/>
            <person name="Midha S."/>
            <person name="Patil P.B."/>
        </authorList>
    </citation>
    <scope>NUCLEOTIDE SEQUENCE [LARGE SCALE GENOMIC DNA]</scope>
    <source>
        <strain evidence="8 9">DSM 18941</strain>
    </source>
</reference>
<evidence type="ECO:0000256" key="4">
    <source>
        <dbReference type="ARBA" id="ARBA00022525"/>
    </source>
</evidence>
<comment type="subcellular location">
    <subcellularLocation>
        <location evidence="1">Bacterial flagellum</location>
    </subcellularLocation>
    <subcellularLocation>
        <location evidence="2">Secreted</location>
    </subcellularLocation>
</comment>
<dbReference type="PANTHER" id="PTHR42792">
    <property type="entry name" value="FLAGELLIN"/>
    <property type="match status" value="1"/>
</dbReference>
<keyword evidence="8" id="KW-0282">Flagellum</keyword>
<keyword evidence="5" id="KW-0975">Bacterial flagellum</keyword>
<dbReference type="Gene3D" id="1.20.1330.10">
    <property type="entry name" value="f41 fragment of flagellin, N-terminal domain"/>
    <property type="match status" value="1"/>
</dbReference>
<keyword evidence="9" id="KW-1185">Reference proteome</keyword>
<comment type="similarity">
    <text evidence="3">Belongs to the bacterial flagellin family.</text>
</comment>
<dbReference type="RefSeq" id="WP_057628092.1">
    <property type="nucleotide sequence ID" value="NZ_LDJJ01000026.1"/>
</dbReference>
<dbReference type="SUPFAM" id="SSF64518">
    <property type="entry name" value="Phase 1 flagellin"/>
    <property type="match status" value="1"/>
</dbReference>
<dbReference type="GO" id="GO:0005198">
    <property type="term" value="F:structural molecule activity"/>
    <property type="evidence" value="ECO:0007669"/>
    <property type="project" value="InterPro"/>
</dbReference>
<name>A0A0R0CNI4_9GAMM</name>
<dbReference type="PATRIC" id="fig|405446.3.peg.1030"/>
<dbReference type="GO" id="GO:0009424">
    <property type="term" value="C:bacterial-type flagellum hook"/>
    <property type="evidence" value="ECO:0007669"/>
    <property type="project" value="InterPro"/>
</dbReference>
<evidence type="ECO:0000256" key="2">
    <source>
        <dbReference type="ARBA" id="ARBA00004613"/>
    </source>
</evidence>
<evidence type="ECO:0000313" key="8">
    <source>
        <dbReference type="EMBL" id="KRG67922.1"/>
    </source>
</evidence>